<dbReference type="EMBL" id="ASGP02000006">
    <property type="protein sequence ID" value="KAH9502018.1"/>
    <property type="molecule type" value="Genomic_DNA"/>
</dbReference>
<reference evidence="2" key="1">
    <citation type="submission" date="2013-05" db="EMBL/GenBank/DDBJ databases">
        <authorList>
            <person name="Yim A.K.Y."/>
            <person name="Chan T.F."/>
            <person name="Ji K.M."/>
            <person name="Liu X.Y."/>
            <person name="Zhou J.W."/>
            <person name="Li R.Q."/>
            <person name="Yang K.Y."/>
            <person name="Li J."/>
            <person name="Li M."/>
            <person name="Law P.T.W."/>
            <person name="Wu Y.L."/>
            <person name="Cai Z.L."/>
            <person name="Qin H."/>
            <person name="Bao Y."/>
            <person name="Leung R.K.K."/>
            <person name="Ng P.K.S."/>
            <person name="Zou J."/>
            <person name="Zhong X.J."/>
            <person name="Ran P.X."/>
            <person name="Zhong N.S."/>
            <person name="Liu Z.G."/>
            <person name="Tsui S.K.W."/>
        </authorList>
    </citation>
    <scope>NUCLEOTIDE SEQUENCE</scope>
    <source>
        <strain evidence="2">Derf</strain>
        <tissue evidence="2">Whole organism</tissue>
    </source>
</reference>
<feature type="region of interest" description="Disordered" evidence="1">
    <location>
        <begin position="1"/>
        <end position="23"/>
    </location>
</feature>
<organism evidence="2 3">
    <name type="scientific">Dermatophagoides farinae</name>
    <name type="common">American house dust mite</name>
    <dbReference type="NCBI Taxonomy" id="6954"/>
    <lineage>
        <taxon>Eukaryota</taxon>
        <taxon>Metazoa</taxon>
        <taxon>Ecdysozoa</taxon>
        <taxon>Arthropoda</taxon>
        <taxon>Chelicerata</taxon>
        <taxon>Arachnida</taxon>
        <taxon>Acari</taxon>
        <taxon>Acariformes</taxon>
        <taxon>Sarcoptiformes</taxon>
        <taxon>Astigmata</taxon>
        <taxon>Psoroptidia</taxon>
        <taxon>Analgoidea</taxon>
        <taxon>Pyroglyphidae</taxon>
        <taxon>Dermatophagoidinae</taxon>
        <taxon>Dermatophagoides</taxon>
    </lineage>
</organism>
<reference evidence="2" key="2">
    <citation type="journal article" date="2022" name="Res Sq">
        <title>Comparative Genomics Reveals Insights into the Divergent Evolution of Astigmatic Mites and Household Pest Adaptations.</title>
        <authorList>
            <person name="Xiong Q."/>
            <person name="Wan A.T.-Y."/>
            <person name="Liu X.-Y."/>
            <person name="Fung C.S.-H."/>
            <person name="Xiao X."/>
            <person name="Malainual N."/>
            <person name="Hou J."/>
            <person name="Wang L."/>
            <person name="Wang M."/>
            <person name="Yang K."/>
            <person name="Cui Y."/>
            <person name="Leung E."/>
            <person name="Nong W."/>
            <person name="Shin S.-K."/>
            <person name="Au S."/>
            <person name="Jeong K.Y."/>
            <person name="Chew F.T."/>
            <person name="Hui J."/>
            <person name="Leung T.F."/>
            <person name="Tungtrongchitr A."/>
            <person name="Zhong N."/>
            <person name="Liu Z."/>
            <person name="Tsui S."/>
        </authorList>
    </citation>
    <scope>NUCLEOTIDE SEQUENCE</scope>
    <source>
        <strain evidence="2">Derf</strain>
        <tissue evidence="2">Whole organism</tissue>
    </source>
</reference>
<comment type="caution">
    <text evidence="2">The sequence shown here is derived from an EMBL/GenBank/DDBJ whole genome shotgun (WGS) entry which is preliminary data.</text>
</comment>
<sequence>MAMAAKIGISSPSSTITTSSTPTMISKKSKIKQKALRLSIDLNLSNDDSKTFYPHFSLKKLISDHDEQKAE</sequence>
<name>A0A922HSN1_DERFA</name>
<protein>
    <submittedName>
        <fullName evidence="2">Uncharacterized protein</fullName>
    </submittedName>
</protein>
<evidence type="ECO:0000313" key="3">
    <source>
        <dbReference type="Proteomes" id="UP000790347"/>
    </source>
</evidence>
<evidence type="ECO:0000313" key="2">
    <source>
        <dbReference type="EMBL" id="KAH9502018.1"/>
    </source>
</evidence>
<dbReference type="AlphaFoldDB" id="A0A922HSN1"/>
<proteinExistence type="predicted"/>
<dbReference type="Proteomes" id="UP000790347">
    <property type="component" value="Unassembled WGS sequence"/>
</dbReference>
<accession>A0A922HSN1</accession>
<gene>
    <name evidence="2" type="ORF">DERF_012819</name>
</gene>
<evidence type="ECO:0000256" key="1">
    <source>
        <dbReference type="SAM" id="MobiDB-lite"/>
    </source>
</evidence>
<keyword evidence="3" id="KW-1185">Reference proteome</keyword>